<evidence type="ECO:0000256" key="5">
    <source>
        <dbReference type="ARBA" id="ARBA00032432"/>
    </source>
</evidence>
<reference evidence="10 11" key="1">
    <citation type="submission" date="2023-03" db="EMBL/GenBank/DDBJ databases">
        <title>High-quality genome of Scylla paramamosain provides insights in environmental adaptation.</title>
        <authorList>
            <person name="Zhang L."/>
        </authorList>
    </citation>
    <scope>NUCLEOTIDE SEQUENCE [LARGE SCALE GENOMIC DNA]</scope>
    <source>
        <strain evidence="10">LZ_2023a</strain>
        <tissue evidence="10">Muscle</tissue>
    </source>
</reference>
<evidence type="ECO:0000256" key="6">
    <source>
        <dbReference type="ARBA" id="ARBA00034031"/>
    </source>
</evidence>
<dbReference type="PANTHER" id="PTHR21227:SF0">
    <property type="entry name" value="TRNA-SPLICING ENDONUCLEASE SUBUNIT SEN2"/>
    <property type="match status" value="1"/>
</dbReference>
<dbReference type="EMBL" id="JARAKH010000014">
    <property type="protein sequence ID" value="KAK8397483.1"/>
    <property type="molecule type" value="Genomic_DNA"/>
</dbReference>
<dbReference type="GO" id="GO:0005737">
    <property type="term" value="C:cytoplasm"/>
    <property type="evidence" value="ECO:0007669"/>
    <property type="project" value="TreeGrafter"/>
</dbReference>
<dbReference type="AlphaFoldDB" id="A0AAW0UBJ5"/>
<accession>A0AAW0UBJ5</accession>
<gene>
    <name evidence="10" type="ORF">O3P69_004919</name>
</gene>
<dbReference type="Gene3D" id="3.40.1350.10">
    <property type="match status" value="1"/>
</dbReference>
<evidence type="ECO:0000256" key="4">
    <source>
        <dbReference type="ARBA" id="ARBA00023239"/>
    </source>
</evidence>
<dbReference type="Pfam" id="PF01974">
    <property type="entry name" value="tRNA_int_endo"/>
    <property type="match status" value="1"/>
</dbReference>
<name>A0AAW0UBJ5_SCYPA</name>
<evidence type="ECO:0000256" key="8">
    <source>
        <dbReference type="SAM" id="MobiDB-lite"/>
    </source>
</evidence>
<evidence type="ECO:0000259" key="9">
    <source>
        <dbReference type="Pfam" id="PF01974"/>
    </source>
</evidence>
<dbReference type="Proteomes" id="UP001487740">
    <property type="component" value="Unassembled WGS sequence"/>
</dbReference>
<dbReference type="PANTHER" id="PTHR21227">
    <property type="entry name" value="TRNA-SPLICING ENDONUCLEASE SUBUNIT SEN2"/>
    <property type="match status" value="1"/>
</dbReference>
<feature type="compositionally biased region" description="Basic and acidic residues" evidence="8">
    <location>
        <begin position="143"/>
        <end position="176"/>
    </location>
</feature>
<dbReference type="InterPro" id="IPR006677">
    <property type="entry name" value="tRNA_intron_Endonuc_cat-like"/>
</dbReference>
<comment type="caution">
    <text evidence="10">The sequence shown here is derived from an EMBL/GenBank/DDBJ whole genome shotgun (WGS) entry which is preliminary data.</text>
</comment>
<feature type="compositionally biased region" description="Basic and acidic residues" evidence="8">
    <location>
        <begin position="100"/>
        <end position="113"/>
    </location>
</feature>
<organism evidence="10 11">
    <name type="scientific">Scylla paramamosain</name>
    <name type="common">Mud crab</name>
    <dbReference type="NCBI Taxonomy" id="85552"/>
    <lineage>
        <taxon>Eukaryota</taxon>
        <taxon>Metazoa</taxon>
        <taxon>Ecdysozoa</taxon>
        <taxon>Arthropoda</taxon>
        <taxon>Crustacea</taxon>
        <taxon>Multicrustacea</taxon>
        <taxon>Malacostraca</taxon>
        <taxon>Eumalacostraca</taxon>
        <taxon>Eucarida</taxon>
        <taxon>Decapoda</taxon>
        <taxon>Pleocyemata</taxon>
        <taxon>Brachyura</taxon>
        <taxon>Eubrachyura</taxon>
        <taxon>Portunoidea</taxon>
        <taxon>Portunidae</taxon>
        <taxon>Portuninae</taxon>
        <taxon>Scylla</taxon>
    </lineage>
</organism>
<dbReference type="PIRSF" id="PIRSF011789">
    <property type="entry name" value="tRNA_splic_SEN2"/>
    <property type="match status" value="1"/>
</dbReference>
<dbReference type="EC" id="4.6.1.16" evidence="2"/>
<dbReference type="InterPro" id="IPR011856">
    <property type="entry name" value="tRNA_endonuc-like_dom_sf"/>
</dbReference>
<keyword evidence="11" id="KW-1185">Reference proteome</keyword>
<comment type="similarity">
    <text evidence="1">Belongs to the tRNA-intron endonuclease family.</text>
</comment>
<protein>
    <recommendedName>
        <fullName evidence="2">tRNA-intron lyase</fullName>
        <ecNumber evidence="2">4.6.1.16</ecNumber>
    </recommendedName>
    <alternativeName>
        <fullName evidence="5">tRNA-intron endonuclease Sen2</fullName>
    </alternativeName>
</protein>
<feature type="domain" description="tRNA intron endonuclease catalytic" evidence="9">
    <location>
        <begin position="378"/>
        <end position="467"/>
    </location>
</feature>
<feature type="active site" evidence="7">
    <location>
        <position position="416"/>
    </location>
</feature>
<dbReference type="NCBIfam" id="TIGR00324">
    <property type="entry name" value="endA"/>
    <property type="match status" value="1"/>
</dbReference>
<dbReference type="GO" id="GO:0003676">
    <property type="term" value="F:nucleic acid binding"/>
    <property type="evidence" value="ECO:0007669"/>
    <property type="project" value="InterPro"/>
</dbReference>
<dbReference type="InterPro" id="IPR016589">
    <property type="entry name" value="tRNA_splic_SEN2"/>
</dbReference>
<feature type="compositionally biased region" description="Acidic residues" evidence="8">
    <location>
        <begin position="177"/>
        <end position="208"/>
    </location>
</feature>
<feature type="compositionally biased region" description="Basic and acidic residues" evidence="8">
    <location>
        <begin position="252"/>
        <end position="285"/>
    </location>
</feature>
<evidence type="ECO:0000256" key="7">
    <source>
        <dbReference type="PIRSR" id="PIRSR011789-1"/>
    </source>
</evidence>
<dbReference type="InterPro" id="IPR036167">
    <property type="entry name" value="tRNA_intron_Endo_cat-like_sf"/>
</dbReference>
<proteinExistence type="inferred from homology"/>
<evidence type="ECO:0000256" key="3">
    <source>
        <dbReference type="ARBA" id="ARBA00022694"/>
    </source>
</evidence>
<evidence type="ECO:0000313" key="10">
    <source>
        <dbReference type="EMBL" id="KAK8397483.1"/>
    </source>
</evidence>
<feature type="compositionally biased region" description="Basic and acidic residues" evidence="8">
    <location>
        <begin position="209"/>
        <end position="242"/>
    </location>
</feature>
<comment type="catalytic activity">
    <reaction evidence="6">
        <text>pretRNA = a 3'-half-tRNA molecule with a 5'-OH end + a 5'-half-tRNA molecule with a 2',3'-cyclic phosphate end + an intron with a 2',3'-cyclic phosphate and a 5'-hydroxyl terminus.</text>
        <dbReference type="EC" id="4.6.1.16"/>
    </reaction>
</comment>
<keyword evidence="3" id="KW-0819">tRNA processing</keyword>
<evidence type="ECO:0000256" key="1">
    <source>
        <dbReference type="ARBA" id="ARBA00008078"/>
    </source>
</evidence>
<dbReference type="InterPro" id="IPR006676">
    <property type="entry name" value="tRNA_splic"/>
</dbReference>
<dbReference type="SUPFAM" id="SSF53032">
    <property type="entry name" value="tRNA-intron endonuclease catalytic domain-like"/>
    <property type="match status" value="1"/>
</dbReference>
<dbReference type="GO" id="GO:0000379">
    <property type="term" value="P:tRNA-type intron splice site recognition and cleavage"/>
    <property type="evidence" value="ECO:0007669"/>
    <property type="project" value="TreeGrafter"/>
</dbReference>
<sequence>MTTTAFTLPPPRRKARVKQVPGAPLPLPSALPHAPCTHYEATYCQGSITIRNPSQAEALWQNGCFGHGAVMGGRGGPKGQKKWRLVEAEGLKSPKWFKEARTEQRGVEGGVEREVEEEVEENEMEVDLSEEKEKEVEEEEEDTKEKRKGLEIMEVKENVDKEEKNEETEEVKVKEDKEEDEEEEKKEENEMEEEEKGEENEMEEETQDMETKASVDTEKDDRLTPNKEEEEKEKDNETEKTHKDKTKTPNTGEHERLPTDQEKEKEDKENTQEPKEELGESKEEETMSDPELTEPWKTVLVLSPDQKGYRGKHNRDTCLSLLPEEALFLSYALGCLVLTHEEADESCKGRKRALDEPTSHEMTIDEMWRVFSQQDASFPVKYAVYHHYRTLGWVVKAGLKYGVDYVLYPVGPAFYHSQYAVRVYSVWADTLTLDTTVPGHTSSWTTTATTERLANHVNKTPIICFVVRPRALTQSRLGLIDCLKELKVQEMMLTRWSPANGIV</sequence>
<dbReference type="GO" id="GO:0000214">
    <property type="term" value="C:tRNA-intron endonuclease complex"/>
    <property type="evidence" value="ECO:0007669"/>
    <property type="project" value="InterPro"/>
</dbReference>
<feature type="active site" evidence="7">
    <location>
        <position position="408"/>
    </location>
</feature>
<dbReference type="CDD" id="cd22363">
    <property type="entry name" value="tRNA-intron_lyase_C"/>
    <property type="match status" value="1"/>
</dbReference>
<evidence type="ECO:0000256" key="2">
    <source>
        <dbReference type="ARBA" id="ARBA00012573"/>
    </source>
</evidence>
<keyword evidence="4" id="KW-0456">Lyase</keyword>
<evidence type="ECO:0000313" key="11">
    <source>
        <dbReference type="Proteomes" id="UP001487740"/>
    </source>
</evidence>
<feature type="active site" evidence="7">
    <location>
        <position position="459"/>
    </location>
</feature>
<feature type="compositionally biased region" description="Acidic residues" evidence="8">
    <location>
        <begin position="114"/>
        <end position="128"/>
    </location>
</feature>
<dbReference type="GO" id="GO:0000213">
    <property type="term" value="F:tRNA-intron lyase activity"/>
    <property type="evidence" value="ECO:0007669"/>
    <property type="project" value="UniProtKB-EC"/>
</dbReference>
<feature type="region of interest" description="Disordered" evidence="8">
    <location>
        <begin position="100"/>
        <end position="297"/>
    </location>
</feature>